<accession>A0A5B9QUS7</accession>
<dbReference type="EMBL" id="CP042914">
    <property type="protein sequence ID" value="QEG41702.1"/>
    <property type="molecule type" value="Genomic_DNA"/>
</dbReference>
<dbReference type="InterPro" id="IPR045584">
    <property type="entry name" value="Pilin-like"/>
</dbReference>
<dbReference type="Pfam" id="PF07596">
    <property type="entry name" value="SBP_bac_10"/>
    <property type="match status" value="1"/>
</dbReference>
<dbReference type="Gene3D" id="3.30.700.10">
    <property type="entry name" value="Glycoprotein, Type 4 Pilin"/>
    <property type="match status" value="1"/>
</dbReference>
<dbReference type="PANTHER" id="PTHR30093">
    <property type="entry name" value="GENERAL SECRETION PATHWAY PROTEIN G"/>
    <property type="match status" value="1"/>
</dbReference>
<dbReference type="SUPFAM" id="SSF54523">
    <property type="entry name" value="Pili subunits"/>
    <property type="match status" value="1"/>
</dbReference>
<feature type="transmembrane region" description="Helical" evidence="1">
    <location>
        <begin position="21"/>
        <end position="42"/>
    </location>
</feature>
<sequence length="338" mass="36885">MRRYLNQKHRSAPARQHGFTLVELLVVIAIIGILVGLLLPAVQAAREAARRMQCKNNLKQIGLACHNFQDTRNFLPNGARDGDHRVPDPLDACCNSKTRHGWAWSYQILSFIEQDNVYDLASDADDPILGSGGSNSMTDVVARAHSPVYSCPSRRRPIPYGTFYRVDYAGNAGTRGPGSVREQASSGLDGVIIQTDRGTIRIEQIRDGSSNTIMVGEKALHRDSFGSEGGDNERWSNAGWDEDIVRFGAGMLSDGTRYGIPPISDEKATRVEGGSWTTVTDLGGISWGAWHPFFGSSHPGGTNFVLADGSVRLIPETVDSEVFRRLSVSNDGEPVEMP</sequence>
<dbReference type="PROSITE" id="PS00409">
    <property type="entry name" value="PROKAR_NTER_METHYL"/>
    <property type="match status" value="1"/>
</dbReference>
<evidence type="ECO:0000256" key="1">
    <source>
        <dbReference type="SAM" id="Phobius"/>
    </source>
</evidence>
<dbReference type="InterPro" id="IPR011453">
    <property type="entry name" value="DUF1559"/>
</dbReference>
<keyword evidence="1" id="KW-0472">Membrane</keyword>
<dbReference type="InterPro" id="IPR027558">
    <property type="entry name" value="Pre_pil_HX9DG_C"/>
</dbReference>
<dbReference type="InterPro" id="IPR012902">
    <property type="entry name" value="N_methyl_site"/>
</dbReference>
<dbReference type="AlphaFoldDB" id="A0A5B9QUS7"/>
<evidence type="ECO:0000259" key="2">
    <source>
        <dbReference type="Pfam" id="PF07596"/>
    </source>
</evidence>
<keyword evidence="1" id="KW-1133">Transmembrane helix</keyword>
<evidence type="ECO:0000313" key="4">
    <source>
        <dbReference type="Proteomes" id="UP000325286"/>
    </source>
</evidence>
<dbReference type="RefSeq" id="WP_068135348.1">
    <property type="nucleotide sequence ID" value="NZ_CP042914.1"/>
</dbReference>
<organism evidence="3 4">
    <name type="scientific">Roseimaritima ulvae</name>
    <dbReference type="NCBI Taxonomy" id="980254"/>
    <lineage>
        <taxon>Bacteria</taxon>
        <taxon>Pseudomonadati</taxon>
        <taxon>Planctomycetota</taxon>
        <taxon>Planctomycetia</taxon>
        <taxon>Pirellulales</taxon>
        <taxon>Pirellulaceae</taxon>
        <taxon>Roseimaritima</taxon>
    </lineage>
</organism>
<protein>
    <submittedName>
        <fullName evidence="3">Putative major pilin subunit</fullName>
    </submittedName>
</protein>
<dbReference type="KEGG" id="rul:UC8_37280"/>
<dbReference type="Proteomes" id="UP000325286">
    <property type="component" value="Chromosome"/>
</dbReference>
<feature type="domain" description="DUF1559" evidence="2">
    <location>
        <begin position="43"/>
        <end position="321"/>
    </location>
</feature>
<evidence type="ECO:0000313" key="3">
    <source>
        <dbReference type="EMBL" id="QEG41702.1"/>
    </source>
</evidence>
<keyword evidence="1" id="KW-0812">Transmembrane</keyword>
<dbReference type="NCBIfam" id="TIGR04294">
    <property type="entry name" value="pre_pil_HX9DG"/>
    <property type="match status" value="1"/>
</dbReference>
<name>A0A5B9QUS7_9BACT</name>
<dbReference type="PANTHER" id="PTHR30093:SF2">
    <property type="entry name" value="TYPE II SECRETION SYSTEM PROTEIN H"/>
    <property type="match status" value="1"/>
</dbReference>
<dbReference type="OrthoDB" id="255848at2"/>
<dbReference type="NCBIfam" id="TIGR02532">
    <property type="entry name" value="IV_pilin_GFxxxE"/>
    <property type="match status" value="1"/>
</dbReference>
<gene>
    <name evidence="3" type="ORF">UC8_37280</name>
</gene>
<proteinExistence type="predicted"/>
<reference evidence="3 4" key="1">
    <citation type="submission" date="2019-08" db="EMBL/GenBank/DDBJ databases">
        <title>Deep-cultivation of Planctomycetes and their phenomic and genomic characterization uncovers novel biology.</title>
        <authorList>
            <person name="Wiegand S."/>
            <person name="Jogler M."/>
            <person name="Boedeker C."/>
            <person name="Pinto D."/>
            <person name="Vollmers J."/>
            <person name="Rivas-Marin E."/>
            <person name="Kohn T."/>
            <person name="Peeters S.H."/>
            <person name="Heuer A."/>
            <person name="Rast P."/>
            <person name="Oberbeckmann S."/>
            <person name="Bunk B."/>
            <person name="Jeske O."/>
            <person name="Meyerdierks A."/>
            <person name="Storesund J.E."/>
            <person name="Kallscheuer N."/>
            <person name="Luecker S."/>
            <person name="Lage O.M."/>
            <person name="Pohl T."/>
            <person name="Merkel B.J."/>
            <person name="Hornburger P."/>
            <person name="Mueller R.-W."/>
            <person name="Bruemmer F."/>
            <person name="Labrenz M."/>
            <person name="Spormann A.M."/>
            <person name="Op den Camp H."/>
            <person name="Overmann J."/>
            <person name="Amann R."/>
            <person name="Jetten M.S.M."/>
            <person name="Mascher T."/>
            <person name="Medema M.H."/>
            <person name="Devos D.P."/>
            <person name="Kaster A.-K."/>
            <person name="Ovreas L."/>
            <person name="Rohde M."/>
            <person name="Galperin M.Y."/>
            <person name="Jogler C."/>
        </authorList>
    </citation>
    <scope>NUCLEOTIDE SEQUENCE [LARGE SCALE GENOMIC DNA]</scope>
    <source>
        <strain evidence="3 4">UC8</strain>
    </source>
</reference>
<dbReference type="Pfam" id="PF07963">
    <property type="entry name" value="N_methyl"/>
    <property type="match status" value="1"/>
</dbReference>
<keyword evidence="4" id="KW-1185">Reference proteome</keyword>